<dbReference type="GO" id="GO:0006865">
    <property type="term" value="P:amino acid transport"/>
    <property type="evidence" value="ECO:0007669"/>
    <property type="project" value="UniProtKB-KW"/>
</dbReference>
<keyword evidence="7 8" id="KW-0472">Membrane</keyword>
<dbReference type="Gene3D" id="1.10.3720.10">
    <property type="entry name" value="MetI-like"/>
    <property type="match status" value="1"/>
</dbReference>
<dbReference type="InterPro" id="IPR043429">
    <property type="entry name" value="ArtM/GltK/GlnP/TcyL/YhdX-like"/>
</dbReference>
<feature type="domain" description="ABC transmembrane type-1" evidence="9">
    <location>
        <begin position="15"/>
        <end position="207"/>
    </location>
</feature>
<organism evidence="10 11">
    <name type="scientific">Longimycelium tulufanense</name>
    <dbReference type="NCBI Taxonomy" id="907463"/>
    <lineage>
        <taxon>Bacteria</taxon>
        <taxon>Bacillati</taxon>
        <taxon>Actinomycetota</taxon>
        <taxon>Actinomycetes</taxon>
        <taxon>Pseudonocardiales</taxon>
        <taxon>Pseudonocardiaceae</taxon>
        <taxon>Longimycelium</taxon>
    </lineage>
</organism>
<keyword evidence="5" id="KW-0029">Amino-acid transport</keyword>
<evidence type="ECO:0000313" key="11">
    <source>
        <dbReference type="Proteomes" id="UP000637578"/>
    </source>
</evidence>
<dbReference type="GO" id="GO:0022857">
    <property type="term" value="F:transmembrane transporter activity"/>
    <property type="evidence" value="ECO:0007669"/>
    <property type="project" value="InterPro"/>
</dbReference>
<evidence type="ECO:0000259" key="9">
    <source>
        <dbReference type="PROSITE" id="PS50928"/>
    </source>
</evidence>
<reference evidence="10" key="2">
    <citation type="submission" date="2020-09" db="EMBL/GenBank/DDBJ databases">
        <authorList>
            <person name="Sun Q."/>
            <person name="Zhou Y."/>
        </authorList>
    </citation>
    <scope>NUCLEOTIDE SEQUENCE</scope>
    <source>
        <strain evidence="10">CGMCC 4.5737</strain>
    </source>
</reference>
<keyword evidence="2 8" id="KW-0813">Transport</keyword>
<reference evidence="10" key="1">
    <citation type="journal article" date="2014" name="Int. J. Syst. Evol. Microbiol.">
        <title>Complete genome sequence of Corynebacterium casei LMG S-19264T (=DSM 44701T), isolated from a smear-ripened cheese.</title>
        <authorList>
            <consortium name="US DOE Joint Genome Institute (JGI-PGF)"/>
            <person name="Walter F."/>
            <person name="Albersmeier A."/>
            <person name="Kalinowski J."/>
            <person name="Ruckert C."/>
        </authorList>
    </citation>
    <scope>NUCLEOTIDE SEQUENCE</scope>
    <source>
        <strain evidence="10">CGMCC 4.5737</strain>
    </source>
</reference>
<dbReference type="PANTHER" id="PTHR30614">
    <property type="entry name" value="MEMBRANE COMPONENT OF AMINO ACID ABC TRANSPORTER"/>
    <property type="match status" value="1"/>
</dbReference>
<protein>
    <submittedName>
        <fullName evidence="10">Ectoine/hydroxyectoine ABC transporter permease subunit EhuD</fullName>
    </submittedName>
</protein>
<keyword evidence="4 8" id="KW-0812">Transmembrane</keyword>
<dbReference type="PROSITE" id="PS50928">
    <property type="entry name" value="ABC_TM1"/>
    <property type="match status" value="1"/>
</dbReference>
<gene>
    <name evidence="10" type="ORF">GCM10012275_03050</name>
</gene>
<accession>A0A8J3C5T6</accession>
<dbReference type="PANTHER" id="PTHR30614:SF0">
    <property type="entry name" value="L-CYSTINE TRANSPORT SYSTEM PERMEASE PROTEIN TCYL"/>
    <property type="match status" value="1"/>
</dbReference>
<comment type="similarity">
    <text evidence="8">Belongs to the binding-protein-dependent transport system permease family.</text>
</comment>
<evidence type="ECO:0000256" key="2">
    <source>
        <dbReference type="ARBA" id="ARBA00022448"/>
    </source>
</evidence>
<evidence type="ECO:0000256" key="3">
    <source>
        <dbReference type="ARBA" id="ARBA00022475"/>
    </source>
</evidence>
<keyword evidence="6 8" id="KW-1133">Transmembrane helix</keyword>
<dbReference type="Proteomes" id="UP000637578">
    <property type="component" value="Unassembled WGS sequence"/>
</dbReference>
<dbReference type="Pfam" id="PF00528">
    <property type="entry name" value="BPD_transp_1"/>
    <property type="match status" value="1"/>
</dbReference>
<evidence type="ECO:0000256" key="7">
    <source>
        <dbReference type="ARBA" id="ARBA00023136"/>
    </source>
</evidence>
<sequence>MNFDWRAAWDSVPRLLDGMLVALQATVLGYLIALVLGLVFALLRRSQQPWVRMPVAVVVEFIRSTPLLVQLFFLFFVLPTIGIEFSPLATGAIGLGVHYATYTSEVYRAGIDGVPPGQWEAATALNLSRRRTWTAVILPQAVPRVVPALANYVIAMFKDTPQLTAITVLEGLSVARSLGAETFRYLEPFTLVGIMYLTMALVMAWLARIVERRFGRVRAV</sequence>
<dbReference type="InterPro" id="IPR035906">
    <property type="entry name" value="MetI-like_sf"/>
</dbReference>
<dbReference type="InterPro" id="IPR010065">
    <property type="entry name" value="AA_ABC_transptr_permease_3TM"/>
</dbReference>
<evidence type="ECO:0000313" key="10">
    <source>
        <dbReference type="EMBL" id="GGM35200.1"/>
    </source>
</evidence>
<keyword evidence="11" id="KW-1185">Reference proteome</keyword>
<comment type="subcellular location">
    <subcellularLocation>
        <location evidence="1 8">Cell membrane</location>
        <topology evidence="1 8">Multi-pass membrane protein</topology>
    </subcellularLocation>
</comment>
<dbReference type="InterPro" id="IPR000515">
    <property type="entry name" value="MetI-like"/>
</dbReference>
<dbReference type="RefSeq" id="WP_189053006.1">
    <property type="nucleotide sequence ID" value="NZ_BMMK01000001.1"/>
</dbReference>
<dbReference type="GO" id="GO:0043190">
    <property type="term" value="C:ATP-binding cassette (ABC) transporter complex"/>
    <property type="evidence" value="ECO:0007669"/>
    <property type="project" value="InterPro"/>
</dbReference>
<dbReference type="NCBIfam" id="TIGR01726">
    <property type="entry name" value="HEQRo_perm_3TM"/>
    <property type="match status" value="1"/>
</dbReference>
<evidence type="ECO:0000256" key="8">
    <source>
        <dbReference type="RuleBase" id="RU363032"/>
    </source>
</evidence>
<name>A0A8J3C5T6_9PSEU</name>
<evidence type="ECO:0000256" key="4">
    <source>
        <dbReference type="ARBA" id="ARBA00022692"/>
    </source>
</evidence>
<dbReference type="NCBIfam" id="TIGR03003">
    <property type="entry name" value="ectoine_ehuD"/>
    <property type="match status" value="1"/>
</dbReference>
<dbReference type="InterPro" id="IPR014341">
    <property type="entry name" value="Ectoine_EhuD"/>
</dbReference>
<dbReference type="EMBL" id="BMMK01000001">
    <property type="protein sequence ID" value="GGM35200.1"/>
    <property type="molecule type" value="Genomic_DNA"/>
</dbReference>
<dbReference type="AlphaFoldDB" id="A0A8J3C5T6"/>
<keyword evidence="3" id="KW-1003">Cell membrane</keyword>
<comment type="caution">
    <text evidence="10">The sequence shown here is derived from an EMBL/GenBank/DDBJ whole genome shotgun (WGS) entry which is preliminary data.</text>
</comment>
<dbReference type="SUPFAM" id="SSF161098">
    <property type="entry name" value="MetI-like"/>
    <property type="match status" value="1"/>
</dbReference>
<evidence type="ECO:0000256" key="1">
    <source>
        <dbReference type="ARBA" id="ARBA00004651"/>
    </source>
</evidence>
<feature type="transmembrane region" description="Helical" evidence="8">
    <location>
        <begin position="20"/>
        <end position="43"/>
    </location>
</feature>
<feature type="transmembrane region" description="Helical" evidence="8">
    <location>
        <begin position="189"/>
        <end position="210"/>
    </location>
</feature>
<evidence type="ECO:0000256" key="5">
    <source>
        <dbReference type="ARBA" id="ARBA00022970"/>
    </source>
</evidence>
<proteinExistence type="inferred from homology"/>
<dbReference type="CDD" id="cd06261">
    <property type="entry name" value="TM_PBP2"/>
    <property type="match status" value="1"/>
</dbReference>
<evidence type="ECO:0000256" key="6">
    <source>
        <dbReference type="ARBA" id="ARBA00022989"/>
    </source>
</evidence>